<comment type="caution">
    <text evidence="2">The sequence shown here is derived from an EMBL/GenBank/DDBJ whole genome shotgun (WGS) entry which is preliminary data.</text>
</comment>
<reference evidence="3" key="1">
    <citation type="submission" date="2023-07" db="EMBL/GenBank/DDBJ databases">
        <title>Molecular identification of indigenous halophilic bacteria isolated from red sea cost, biodegradation of synthetic dyes and assessment of degraded metabolite toxicity.</title>
        <authorList>
            <person name="Chaieb K."/>
            <person name="Altayb H.N."/>
        </authorList>
    </citation>
    <scope>NUCLEOTIDE SEQUENCE [LARGE SCALE GENOMIC DNA]</scope>
    <source>
        <strain evidence="3">K20</strain>
    </source>
</reference>
<sequence length="258" mass="30228">MLIFNCTKAAADFFTVTRQGKKQSPIQKPTTESVFDEGDALHPQNQWVVHVKKILRKNALVVMHVPTRYAMVFSDIKKGDWQTFVPMVLERLFNNMSLVDEEFGFGTEDQLHLMLESFLHQHSDFQFHQRSDRSVTAHINDVFWHLENQAYDIGCLPNNEEEGASFDSWSNNQLRGTKQKKDSFFPEEEMFIDWMTQYGHVDTTRIAAIRDQFTAMRRMSFGRFDSEEIEDTPLNEQHIPDEIPDNVVDLFKFKAIRK</sequence>
<accession>A0ABS7YLP8</accession>
<dbReference type="InterPro" id="IPR053864">
    <property type="entry name" value="DUF6933"/>
</dbReference>
<evidence type="ECO:0000313" key="2">
    <source>
        <dbReference type="EMBL" id="MCA2016608.1"/>
    </source>
</evidence>
<gene>
    <name evidence="2" type="ORF">LDJ79_10845</name>
</gene>
<organism evidence="2 3">
    <name type="scientific">Vibrio tritonius</name>
    <dbReference type="NCBI Taxonomy" id="1435069"/>
    <lineage>
        <taxon>Bacteria</taxon>
        <taxon>Pseudomonadati</taxon>
        <taxon>Pseudomonadota</taxon>
        <taxon>Gammaproteobacteria</taxon>
        <taxon>Vibrionales</taxon>
        <taxon>Vibrionaceae</taxon>
        <taxon>Vibrio</taxon>
    </lineage>
</organism>
<dbReference type="EMBL" id="JAIWIU010000065">
    <property type="protein sequence ID" value="MCA2016608.1"/>
    <property type="molecule type" value="Genomic_DNA"/>
</dbReference>
<name>A0ABS7YLP8_9VIBR</name>
<dbReference type="Proteomes" id="UP001199044">
    <property type="component" value="Unassembled WGS sequence"/>
</dbReference>
<keyword evidence="3" id="KW-1185">Reference proteome</keyword>
<protein>
    <recommendedName>
        <fullName evidence="1">DUF6933 domain-containing protein</fullName>
    </recommendedName>
</protein>
<dbReference type="RefSeq" id="WP_225250580.1">
    <property type="nucleotide sequence ID" value="NZ_JAIWIU010000065.1"/>
</dbReference>
<dbReference type="Pfam" id="PF22016">
    <property type="entry name" value="DUF6933"/>
    <property type="match status" value="1"/>
</dbReference>
<feature type="domain" description="DUF6933" evidence="1">
    <location>
        <begin position="3"/>
        <end position="189"/>
    </location>
</feature>
<evidence type="ECO:0000259" key="1">
    <source>
        <dbReference type="Pfam" id="PF22016"/>
    </source>
</evidence>
<evidence type="ECO:0000313" key="3">
    <source>
        <dbReference type="Proteomes" id="UP001199044"/>
    </source>
</evidence>
<proteinExistence type="predicted"/>